<feature type="domain" description="FAD-binding PCMH-type" evidence="4">
    <location>
        <begin position="1"/>
        <end position="176"/>
    </location>
</feature>
<dbReference type="SUPFAM" id="SSF55447">
    <property type="entry name" value="CO dehydrogenase flavoprotein C-terminal domain-like"/>
    <property type="match status" value="1"/>
</dbReference>
<dbReference type="STRING" id="36842.SAMN02194393_00727"/>
<dbReference type="InterPro" id="IPR005107">
    <property type="entry name" value="CO_DH_flav_C"/>
</dbReference>
<evidence type="ECO:0000259" key="4">
    <source>
        <dbReference type="PROSITE" id="PS51387"/>
    </source>
</evidence>
<evidence type="ECO:0000313" key="5">
    <source>
        <dbReference type="EMBL" id="SKC42408.1"/>
    </source>
</evidence>
<evidence type="ECO:0000256" key="3">
    <source>
        <dbReference type="ARBA" id="ARBA00023002"/>
    </source>
</evidence>
<dbReference type="PANTHER" id="PTHR42659:SF2">
    <property type="entry name" value="XANTHINE DEHYDROGENASE SUBUNIT C-RELATED"/>
    <property type="match status" value="1"/>
</dbReference>
<dbReference type="InterPro" id="IPR002346">
    <property type="entry name" value="Mopterin_DH_FAD-bd"/>
</dbReference>
<dbReference type="InterPro" id="IPR051312">
    <property type="entry name" value="Diverse_Substr_Oxidored"/>
</dbReference>
<dbReference type="Gene3D" id="3.30.43.10">
    <property type="entry name" value="Uridine Diphospho-n-acetylenolpyruvylglucosamine Reductase, domain 2"/>
    <property type="match status" value="1"/>
</dbReference>
<gene>
    <name evidence="5" type="ORF">SAMN02194393_00727</name>
</gene>
<dbReference type="PANTHER" id="PTHR42659">
    <property type="entry name" value="XANTHINE DEHYDROGENASE SUBUNIT C-RELATED"/>
    <property type="match status" value="1"/>
</dbReference>
<keyword evidence="6" id="KW-1185">Reference proteome</keyword>
<dbReference type="PROSITE" id="PS51387">
    <property type="entry name" value="FAD_PCMH"/>
    <property type="match status" value="1"/>
</dbReference>
<dbReference type="SMART" id="SM01092">
    <property type="entry name" value="CO_deh_flav_C"/>
    <property type="match status" value="1"/>
</dbReference>
<dbReference type="Gene3D" id="3.30.465.10">
    <property type="match status" value="1"/>
</dbReference>
<dbReference type="GO" id="GO:0016491">
    <property type="term" value="F:oxidoreductase activity"/>
    <property type="evidence" value="ECO:0007669"/>
    <property type="project" value="UniProtKB-KW"/>
</dbReference>
<name>A0A1T5ITU8_9FIRM</name>
<proteinExistence type="predicted"/>
<dbReference type="InterPro" id="IPR036318">
    <property type="entry name" value="FAD-bd_PCMH-like_sf"/>
</dbReference>
<keyword evidence="2" id="KW-0274">FAD</keyword>
<dbReference type="AlphaFoldDB" id="A0A1T5ITU8"/>
<dbReference type="GO" id="GO:0071949">
    <property type="term" value="F:FAD binding"/>
    <property type="evidence" value="ECO:0007669"/>
    <property type="project" value="InterPro"/>
</dbReference>
<dbReference type="EMBL" id="FUZT01000001">
    <property type="protein sequence ID" value="SKC42408.1"/>
    <property type="molecule type" value="Genomic_DNA"/>
</dbReference>
<dbReference type="InterPro" id="IPR016166">
    <property type="entry name" value="FAD-bd_PCMH"/>
</dbReference>
<evidence type="ECO:0000256" key="2">
    <source>
        <dbReference type="ARBA" id="ARBA00022827"/>
    </source>
</evidence>
<sequence length="281" mass="31394">MKKFDYFKPNSLKEASQMLIQNEENTHILNGGTDLIVRINEEIICPDVVVDIKGIKELYEIKYDEVKGLTIGACVTMNDLDWNEIVREKFKIVSDSAHMVGSSQIRNRATMIGNICNASPLADTATCLYALDAVVLIYGPNGEREVSIHDFILSVRKTCLKPGEIVTAIRIPEYKEKVFAPYQKLSRRKEVDLSTVCASVIKVDGEIRIALGSVAPTPVRARKTEDFLKGKDLSDEVIYKAGAIASTEVSPIDDVRGSKEYRLEMVDILVRRGLRELKGDK</sequence>
<accession>A0A1T5ITU8</accession>
<dbReference type="InterPro" id="IPR016169">
    <property type="entry name" value="FAD-bd_PCMH_sub2"/>
</dbReference>
<keyword evidence="1" id="KW-0285">Flavoprotein</keyword>
<dbReference type="InterPro" id="IPR036683">
    <property type="entry name" value="CO_DH_flav_C_dom_sf"/>
</dbReference>
<dbReference type="Proteomes" id="UP000190285">
    <property type="component" value="Unassembled WGS sequence"/>
</dbReference>
<dbReference type="SUPFAM" id="SSF56176">
    <property type="entry name" value="FAD-binding/transporter-associated domain-like"/>
    <property type="match status" value="1"/>
</dbReference>
<evidence type="ECO:0000256" key="1">
    <source>
        <dbReference type="ARBA" id="ARBA00022630"/>
    </source>
</evidence>
<dbReference type="Gene3D" id="3.30.390.50">
    <property type="entry name" value="CO dehydrogenase flavoprotein, C-terminal domain"/>
    <property type="match status" value="1"/>
</dbReference>
<reference evidence="5 6" key="1">
    <citation type="submission" date="2017-02" db="EMBL/GenBank/DDBJ databases">
        <authorList>
            <person name="Peterson S.W."/>
        </authorList>
    </citation>
    <scope>NUCLEOTIDE SEQUENCE [LARGE SCALE GENOMIC DNA]</scope>
    <source>
        <strain evidence="5 6">M1</strain>
    </source>
</reference>
<dbReference type="Pfam" id="PF03450">
    <property type="entry name" value="CO_deh_flav_C"/>
    <property type="match status" value="1"/>
</dbReference>
<organism evidence="5 6">
    <name type="scientific">Maledivibacter halophilus</name>
    <dbReference type="NCBI Taxonomy" id="36842"/>
    <lineage>
        <taxon>Bacteria</taxon>
        <taxon>Bacillati</taxon>
        <taxon>Bacillota</taxon>
        <taxon>Clostridia</taxon>
        <taxon>Peptostreptococcales</taxon>
        <taxon>Caminicellaceae</taxon>
        <taxon>Maledivibacter</taxon>
    </lineage>
</organism>
<keyword evidence="3" id="KW-0560">Oxidoreductase</keyword>
<protein>
    <submittedName>
        <fullName evidence="5">Carbon-monoxide dehydrogenase medium subunit</fullName>
    </submittedName>
</protein>
<dbReference type="RefSeq" id="WP_170917258.1">
    <property type="nucleotide sequence ID" value="NZ_FUZT01000001.1"/>
</dbReference>
<evidence type="ECO:0000313" key="6">
    <source>
        <dbReference type="Proteomes" id="UP000190285"/>
    </source>
</evidence>
<dbReference type="InterPro" id="IPR016167">
    <property type="entry name" value="FAD-bd_PCMH_sub1"/>
</dbReference>
<dbReference type="Pfam" id="PF00941">
    <property type="entry name" value="FAD_binding_5"/>
    <property type="match status" value="1"/>
</dbReference>